<evidence type="ECO:0000256" key="14">
    <source>
        <dbReference type="ARBA" id="ARBA00022840"/>
    </source>
</evidence>
<keyword evidence="13" id="KW-0418">Kinase</keyword>
<evidence type="ECO:0000259" key="22">
    <source>
        <dbReference type="PROSITE" id="PS50011"/>
    </source>
</evidence>
<dbReference type="FunFam" id="3.30.200.20:FF:000432">
    <property type="entry name" value="LRR receptor-like serine/threonine-protein kinase EFR"/>
    <property type="match status" value="1"/>
</dbReference>
<dbReference type="Gene3D" id="3.80.10.10">
    <property type="entry name" value="Ribonuclease Inhibitor"/>
    <property type="match status" value="3"/>
</dbReference>
<keyword evidence="10" id="KW-0732">Signal</keyword>
<evidence type="ECO:0000256" key="15">
    <source>
        <dbReference type="ARBA" id="ARBA00022989"/>
    </source>
</evidence>
<comment type="catalytic activity">
    <reaction evidence="20">
        <text>L-seryl-[protein] + ATP = O-phospho-L-seryl-[protein] + ADP + H(+)</text>
        <dbReference type="Rhea" id="RHEA:17989"/>
        <dbReference type="Rhea" id="RHEA-COMP:9863"/>
        <dbReference type="Rhea" id="RHEA-COMP:11604"/>
        <dbReference type="ChEBI" id="CHEBI:15378"/>
        <dbReference type="ChEBI" id="CHEBI:29999"/>
        <dbReference type="ChEBI" id="CHEBI:30616"/>
        <dbReference type="ChEBI" id="CHEBI:83421"/>
        <dbReference type="ChEBI" id="CHEBI:456216"/>
        <dbReference type="EC" id="2.7.11.1"/>
    </reaction>
</comment>
<dbReference type="FunFam" id="3.80.10.10:FF:000095">
    <property type="entry name" value="LRR receptor-like serine/threonine-protein kinase GSO1"/>
    <property type="match status" value="1"/>
</dbReference>
<comment type="catalytic activity">
    <reaction evidence="19">
        <text>L-threonyl-[protein] + ATP = O-phospho-L-threonyl-[protein] + ADP + H(+)</text>
        <dbReference type="Rhea" id="RHEA:46608"/>
        <dbReference type="Rhea" id="RHEA-COMP:11060"/>
        <dbReference type="Rhea" id="RHEA-COMP:11605"/>
        <dbReference type="ChEBI" id="CHEBI:15378"/>
        <dbReference type="ChEBI" id="CHEBI:30013"/>
        <dbReference type="ChEBI" id="CHEBI:30616"/>
        <dbReference type="ChEBI" id="CHEBI:61977"/>
        <dbReference type="ChEBI" id="CHEBI:456216"/>
        <dbReference type="EC" id="2.7.11.1"/>
    </reaction>
</comment>
<dbReference type="FunFam" id="3.80.10.10:FF:000041">
    <property type="entry name" value="LRR receptor-like serine/threonine-protein kinase ERECTA"/>
    <property type="match status" value="1"/>
</dbReference>
<proteinExistence type="inferred from homology"/>
<dbReference type="GO" id="GO:0005524">
    <property type="term" value="F:ATP binding"/>
    <property type="evidence" value="ECO:0007669"/>
    <property type="project" value="UniProtKB-UniRule"/>
</dbReference>
<dbReference type="SUPFAM" id="SSF52058">
    <property type="entry name" value="L domain-like"/>
    <property type="match status" value="2"/>
</dbReference>
<keyword evidence="5" id="KW-0723">Serine/threonine-protein kinase</keyword>
<evidence type="ECO:0000256" key="7">
    <source>
        <dbReference type="ARBA" id="ARBA00022614"/>
    </source>
</evidence>
<dbReference type="GO" id="GO:0005886">
    <property type="term" value="C:plasma membrane"/>
    <property type="evidence" value="ECO:0007669"/>
    <property type="project" value="UniProtKB-SubCell"/>
</dbReference>
<keyword evidence="6" id="KW-0597">Phosphoprotein</keyword>
<dbReference type="Gramene" id="QL05p025284:mrna">
    <property type="protein sequence ID" value="QL05p025284:mrna"/>
    <property type="gene ID" value="QL05p025284"/>
</dbReference>
<evidence type="ECO:0000256" key="4">
    <source>
        <dbReference type="ARBA" id="ARBA00022475"/>
    </source>
</evidence>
<dbReference type="PANTHER" id="PTHR27008:SF596">
    <property type="entry name" value="OS02G0215500 PROTEIN"/>
    <property type="match status" value="1"/>
</dbReference>
<dbReference type="Pfam" id="PF00560">
    <property type="entry name" value="LRR_1"/>
    <property type="match status" value="5"/>
</dbReference>
<dbReference type="PROSITE" id="PS00108">
    <property type="entry name" value="PROTEIN_KINASE_ST"/>
    <property type="match status" value="1"/>
</dbReference>
<feature type="binding site" evidence="21">
    <location>
        <position position="558"/>
    </location>
    <ligand>
        <name>ATP</name>
        <dbReference type="ChEBI" id="CHEBI:30616"/>
    </ligand>
</feature>
<dbReference type="Pfam" id="PF00069">
    <property type="entry name" value="Pkinase"/>
    <property type="match status" value="1"/>
</dbReference>
<evidence type="ECO:0000256" key="9">
    <source>
        <dbReference type="ARBA" id="ARBA00022692"/>
    </source>
</evidence>
<dbReference type="OMA" id="SANAFHE"/>
<evidence type="ECO:0000256" key="11">
    <source>
        <dbReference type="ARBA" id="ARBA00022737"/>
    </source>
</evidence>
<dbReference type="InterPro" id="IPR032675">
    <property type="entry name" value="LRR_dom_sf"/>
</dbReference>
<evidence type="ECO:0000256" key="16">
    <source>
        <dbReference type="ARBA" id="ARBA00023136"/>
    </source>
</evidence>
<dbReference type="Proteomes" id="UP000594261">
    <property type="component" value="Chromosome 5"/>
</dbReference>
<dbReference type="Pfam" id="PF08263">
    <property type="entry name" value="LRRNT_2"/>
    <property type="match status" value="1"/>
</dbReference>
<dbReference type="InParanoid" id="A0A7N2LPU8"/>
<keyword evidence="24" id="KW-1185">Reference proteome</keyword>
<protein>
    <recommendedName>
        <fullName evidence="3">non-specific serine/threonine protein kinase</fullName>
        <ecNumber evidence="3">2.7.11.1</ecNumber>
    </recommendedName>
</protein>
<dbReference type="InterPro" id="IPR017441">
    <property type="entry name" value="Protein_kinase_ATP_BS"/>
</dbReference>
<sequence length="838" mass="92737">MKNIGNETDRQPLLAFKTQISHDPENVFSSWNDSLHFCEWEGVTCGHKHRRVLVGSLLDLQSRGLVGSLSPFIGNLSFIREIVLFNNTIGGKIPDEVGRLFRLEALFLYNNSFNGKIPANLSHCSNLKFLSVGKNNLSGSIPVELTSLSNQELLSVHMNNLNGGIPPFIGNLSSLQRISVTYNVLGGHIPDSMGQLRSLTFLGLGDNKFSGMIPLSLYNLSSIVIFALANNDLGGSLPTDLFLTLPHLQWFQIYGNQFTGSIPVLLSNASELKVFSAELNNFTGKVSVNFGGLQRFLKLNIYGNNLGSGDADEMDFFQSLVNCSSFQYMGLAANQFEGICNLVNLTNLYMADNKLTGTIPSDIVPSEVGNLVHLVELVLSDNKLSGEIPSNLGHCTSLQYLYMDGNFFQGVIPTPLSSLRGVEDIDLSRNNLSGQISNFLEELSLKNLNLSFNDFQGEVLNKEEKEVVSCIHNGDLCGMCDCWSYHDHDVIFLILLDKKREKDNSSNSSLRQSLLKVSYQMLLKATDEFSLANLIGVGSFGSVYKGTLGEDRSLVAVKVLNLQHRGASESFISECEALKNIRHRNLVKIITSCSSMDFHGNDFKALVYEFMPNGSLENWLHMDIETETGQTERNLNLLQRANIAVDIGCALDYLHYYCPMTVVHCDLKPSNILFYYDMIAHVGDFGLAKFLLELMNPKQSSSIGIRGTIGYTAPEYGLGSVVSTKGDVYSYGIVLLEMITGKRPTDSMFSEGLNLHKYASMALPNCVMEIMDPKLLNNDDEVTGNNKCSTTNRTEECLISMVKVGVACSMMLPQERWDISKVISELHLVRNNLLSARI</sequence>
<dbReference type="InterPro" id="IPR000719">
    <property type="entry name" value="Prot_kinase_dom"/>
</dbReference>
<feature type="domain" description="Protein kinase" evidence="22">
    <location>
        <begin position="529"/>
        <end position="830"/>
    </location>
</feature>
<keyword evidence="7" id="KW-0433">Leucine-rich repeat</keyword>
<keyword evidence="9" id="KW-0812">Transmembrane</keyword>
<evidence type="ECO:0000256" key="17">
    <source>
        <dbReference type="ARBA" id="ARBA00023170"/>
    </source>
</evidence>
<evidence type="ECO:0000256" key="12">
    <source>
        <dbReference type="ARBA" id="ARBA00022741"/>
    </source>
</evidence>
<dbReference type="SUPFAM" id="SSF56112">
    <property type="entry name" value="Protein kinase-like (PK-like)"/>
    <property type="match status" value="1"/>
</dbReference>
<evidence type="ECO:0000256" key="5">
    <source>
        <dbReference type="ARBA" id="ARBA00022527"/>
    </source>
</evidence>
<dbReference type="EC" id="2.7.11.1" evidence="3"/>
<dbReference type="GO" id="GO:0004674">
    <property type="term" value="F:protein serine/threonine kinase activity"/>
    <property type="evidence" value="ECO:0007669"/>
    <property type="project" value="UniProtKB-KW"/>
</dbReference>
<keyword evidence="12 21" id="KW-0547">Nucleotide-binding</keyword>
<evidence type="ECO:0000256" key="18">
    <source>
        <dbReference type="ARBA" id="ARBA00023180"/>
    </source>
</evidence>
<dbReference type="EMBL" id="LRBV02000005">
    <property type="status" value="NOT_ANNOTATED_CDS"/>
    <property type="molecule type" value="Genomic_DNA"/>
</dbReference>
<dbReference type="PROSITE" id="PS00107">
    <property type="entry name" value="PROTEIN_KINASE_ATP"/>
    <property type="match status" value="1"/>
</dbReference>
<evidence type="ECO:0000256" key="10">
    <source>
        <dbReference type="ARBA" id="ARBA00022729"/>
    </source>
</evidence>
<evidence type="ECO:0000256" key="13">
    <source>
        <dbReference type="ARBA" id="ARBA00022777"/>
    </source>
</evidence>
<reference evidence="23" key="2">
    <citation type="submission" date="2021-01" db="UniProtKB">
        <authorList>
            <consortium name="EnsemblPlants"/>
        </authorList>
    </citation>
    <scope>IDENTIFICATION</scope>
</reference>
<evidence type="ECO:0000256" key="3">
    <source>
        <dbReference type="ARBA" id="ARBA00012513"/>
    </source>
</evidence>
<evidence type="ECO:0000256" key="19">
    <source>
        <dbReference type="ARBA" id="ARBA00047899"/>
    </source>
</evidence>
<keyword evidence="8" id="KW-0808">Transferase</keyword>
<evidence type="ECO:0000256" key="8">
    <source>
        <dbReference type="ARBA" id="ARBA00022679"/>
    </source>
</evidence>
<evidence type="ECO:0000256" key="1">
    <source>
        <dbReference type="ARBA" id="ARBA00004162"/>
    </source>
</evidence>
<keyword evidence="11" id="KW-0677">Repeat</keyword>
<keyword evidence="17" id="KW-0675">Receptor</keyword>
<dbReference type="InterPro" id="IPR001611">
    <property type="entry name" value="Leu-rich_rpt"/>
</dbReference>
<dbReference type="SMART" id="SM00220">
    <property type="entry name" value="S_TKc"/>
    <property type="match status" value="1"/>
</dbReference>
<evidence type="ECO:0000256" key="2">
    <source>
        <dbReference type="ARBA" id="ARBA00008684"/>
    </source>
</evidence>
<dbReference type="PANTHER" id="PTHR27008">
    <property type="entry name" value="OS04G0122200 PROTEIN"/>
    <property type="match status" value="1"/>
</dbReference>
<evidence type="ECO:0000313" key="24">
    <source>
        <dbReference type="Proteomes" id="UP000594261"/>
    </source>
</evidence>
<organism evidence="23 24">
    <name type="scientific">Quercus lobata</name>
    <name type="common">Valley oak</name>
    <dbReference type="NCBI Taxonomy" id="97700"/>
    <lineage>
        <taxon>Eukaryota</taxon>
        <taxon>Viridiplantae</taxon>
        <taxon>Streptophyta</taxon>
        <taxon>Embryophyta</taxon>
        <taxon>Tracheophyta</taxon>
        <taxon>Spermatophyta</taxon>
        <taxon>Magnoliopsida</taxon>
        <taxon>eudicotyledons</taxon>
        <taxon>Gunneridae</taxon>
        <taxon>Pentapetalae</taxon>
        <taxon>rosids</taxon>
        <taxon>fabids</taxon>
        <taxon>Fagales</taxon>
        <taxon>Fagaceae</taxon>
        <taxon>Quercus</taxon>
    </lineage>
</organism>
<evidence type="ECO:0000256" key="6">
    <source>
        <dbReference type="ARBA" id="ARBA00022553"/>
    </source>
</evidence>
<dbReference type="InterPro" id="IPR051809">
    <property type="entry name" value="Plant_receptor-like_S/T_kinase"/>
</dbReference>
<dbReference type="PROSITE" id="PS50011">
    <property type="entry name" value="PROTEIN_KINASE_DOM"/>
    <property type="match status" value="1"/>
</dbReference>
<evidence type="ECO:0000256" key="20">
    <source>
        <dbReference type="ARBA" id="ARBA00048679"/>
    </source>
</evidence>
<reference evidence="23 24" key="1">
    <citation type="journal article" date="2016" name="G3 (Bethesda)">
        <title>First Draft Assembly and Annotation of the Genome of a California Endemic Oak Quercus lobata Nee (Fagaceae).</title>
        <authorList>
            <person name="Sork V.L."/>
            <person name="Fitz-Gibbon S.T."/>
            <person name="Puiu D."/>
            <person name="Crepeau M."/>
            <person name="Gugger P.F."/>
            <person name="Sherman R."/>
            <person name="Stevens K."/>
            <person name="Langley C.H."/>
            <person name="Pellegrini M."/>
            <person name="Salzberg S.L."/>
        </authorList>
    </citation>
    <scope>NUCLEOTIDE SEQUENCE [LARGE SCALE GENOMIC DNA]</scope>
    <source>
        <strain evidence="23 24">cv. SW786</strain>
    </source>
</reference>
<dbReference type="Gene3D" id="3.30.200.20">
    <property type="entry name" value="Phosphorylase Kinase, domain 1"/>
    <property type="match status" value="1"/>
</dbReference>
<keyword evidence="16" id="KW-0472">Membrane</keyword>
<comment type="subcellular location">
    <subcellularLocation>
        <location evidence="1">Cell membrane</location>
        <topology evidence="1">Single-pass membrane protein</topology>
    </subcellularLocation>
</comment>
<evidence type="ECO:0000313" key="23">
    <source>
        <dbReference type="EnsemblPlants" id="QL05p025284:mrna"/>
    </source>
</evidence>
<keyword evidence="4" id="KW-1003">Cell membrane</keyword>
<dbReference type="InterPro" id="IPR011009">
    <property type="entry name" value="Kinase-like_dom_sf"/>
</dbReference>
<comment type="similarity">
    <text evidence="2">Belongs to the protein kinase superfamily. Ser/Thr protein kinase family.</text>
</comment>
<evidence type="ECO:0000256" key="21">
    <source>
        <dbReference type="PROSITE-ProRule" id="PRU10141"/>
    </source>
</evidence>
<dbReference type="FunFam" id="1.10.510.10:FF:000358">
    <property type="entry name" value="Putative leucine-rich repeat receptor-like serine/threonine-protein kinase"/>
    <property type="match status" value="1"/>
</dbReference>
<keyword evidence="15" id="KW-1133">Transmembrane helix</keyword>
<dbReference type="InterPro" id="IPR013210">
    <property type="entry name" value="LRR_N_plant-typ"/>
</dbReference>
<dbReference type="AlphaFoldDB" id="A0A7N2LPU8"/>
<keyword evidence="18" id="KW-0325">Glycoprotein</keyword>
<keyword evidence="14 21" id="KW-0067">ATP-binding</keyword>
<dbReference type="InterPro" id="IPR008271">
    <property type="entry name" value="Ser/Thr_kinase_AS"/>
</dbReference>
<dbReference type="EnsemblPlants" id="QL05p025284:mrna">
    <property type="protein sequence ID" value="QL05p025284:mrna"/>
    <property type="gene ID" value="QL05p025284"/>
</dbReference>
<dbReference type="Gene3D" id="1.10.510.10">
    <property type="entry name" value="Transferase(Phosphotransferase) domain 1"/>
    <property type="match status" value="1"/>
</dbReference>
<accession>A0A7N2LPU8</accession>
<name>A0A7N2LPU8_QUELO</name>